<name>A0A386WM32_9ACTN</name>
<feature type="region of interest" description="Disordered" evidence="1">
    <location>
        <begin position="129"/>
        <end position="148"/>
    </location>
</feature>
<evidence type="ECO:0000313" key="2">
    <source>
        <dbReference type="EMBL" id="AYF28489.1"/>
    </source>
</evidence>
<gene>
    <name evidence="2" type="ORF">CSH63_13720</name>
</gene>
<feature type="compositionally biased region" description="Basic and acidic residues" evidence="1">
    <location>
        <begin position="139"/>
        <end position="148"/>
    </location>
</feature>
<organism evidence="2 3">
    <name type="scientific">Micromonospora tulbaghiae</name>
    <dbReference type="NCBI Taxonomy" id="479978"/>
    <lineage>
        <taxon>Bacteria</taxon>
        <taxon>Bacillati</taxon>
        <taxon>Actinomycetota</taxon>
        <taxon>Actinomycetes</taxon>
        <taxon>Micromonosporales</taxon>
        <taxon>Micromonosporaceae</taxon>
        <taxon>Micromonospora</taxon>
    </lineage>
</organism>
<accession>A0A386WM32</accession>
<dbReference type="EMBL" id="CP024087">
    <property type="protein sequence ID" value="AYF28489.1"/>
    <property type="molecule type" value="Genomic_DNA"/>
</dbReference>
<protein>
    <submittedName>
        <fullName evidence="2">Uncharacterized protein</fullName>
    </submittedName>
</protein>
<dbReference type="Proteomes" id="UP000267804">
    <property type="component" value="Chromosome"/>
</dbReference>
<dbReference type="AlphaFoldDB" id="A0A386WM32"/>
<evidence type="ECO:0000313" key="3">
    <source>
        <dbReference type="Proteomes" id="UP000267804"/>
    </source>
</evidence>
<evidence type="ECO:0000256" key="1">
    <source>
        <dbReference type="SAM" id="MobiDB-lite"/>
    </source>
</evidence>
<proteinExistence type="predicted"/>
<dbReference type="KEGG" id="mtua:CSH63_13720"/>
<sequence length="148" mass="16832">MGQRADGPDRAHRRPDGVSDATVEALGKLSEALECVERARGHLYELHQLIGHADLMLDDAVAMFRSAGHPALAERIDTELLGRNVIAGRWTFQIVEDFDDGYYALFRELDRQARDELVEGRRHLYEAEMKERRRSRGIPGHEARPGTR</sequence>
<dbReference type="RefSeq" id="WP_120570611.1">
    <property type="nucleotide sequence ID" value="NZ_CP024087.1"/>
</dbReference>
<reference evidence="2 3" key="1">
    <citation type="submission" date="2017-10" db="EMBL/GenBank/DDBJ databases">
        <title>Integration of genomic and chemical information greatly accelerates assignment of the full stereostructure of myelolactone, a potent inhibitor of myeloma from a marine-derived Micromonospora.</title>
        <authorList>
            <person name="Kim M.C."/>
            <person name="Machado H."/>
            <person name="Jensen P.R."/>
            <person name="Fenical W."/>
        </authorList>
    </citation>
    <scope>NUCLEOTIDE SEQUENCE [LARGE SCALE GENOMIC DNA]</scope>
    <source>
        <strain evidence="2 3">CNY-010</strain>
    </source>
</reference>